<evidence type="ECO:0000313" key="1">
    <source>
        <dbReference type="EMBL" id="KAJ4965374.1"/>
    </source>
</evidence>
<comment type="caution">
    <text evidence="1">The sequence shown here is derived from an EMBL/GenBank/DDBJ whole genome shotgun (WGS) entry which is preliminary data.</text>
</comment>
<reference evidence="1" key="1">
    <citation type="journal article" date="2023" name="Plant J.">
        <title>The genome of the king protea, Protea cynaroides.</title>
        <authorList>
            <person name="Chang J."/>
            <person name="Duong T.A."/>
            <person name="Schoeman C."/>
            <person name="Ma X."/>
            <person name="Roodt D."/>
            <person name="Barker N."/>
            <person name="Li Z."/>
            <person name="Van de Peer Y."/>
            <person name="Mizrachi E."/>
        </authorList>
    </citation>
    <scope>NUCLEOTIDE SEQUENCE</scope>
    <source>
        <tissue evidence="1">Young leaves</tissue>
    </source>
</reference>
<accession>A0A9Q0K7M1</accession>
<keyword evidence="2" id="KW-1185">Reference proteome</keyword>
<dbReference type="EMBL" id="JAMYWD010000007">
    <property type="protein sequence ID" value="KAJ4965374.1"/>
    <property type="molecule type" value="Genomic_DNA"/>
</dbReference>
<evidence type="ECO:0000313" key="2">
    <source>
        <dbReference type="Proteomes" id="UP001141806"/>
    </source>
</evidence>
<proteinExistence type="predicted"/>
<sequence>MPGFMLHITREVELVFQKGPLGRILSLGCSGVRTPGSSPGANCSVGATVVEEGSKILEQWKEGPWICDHLQFNAVFGSGESVFHRSLSDELLGPQVEDVAIKYGNPSPRRAMARKQRVKRRKWSYREMSDSHHLHFVDLYRVEGRDIAQCPEVVGQFEIKMWDNTFVDYFLGGRPTSFMGKKVYSWQRTSSS</sequence>
<protein>
    <submittedName>
        <fullName evidence="1">Uncharacterized protein</fullName>
    </submittedName>
</protein>
<name>A0A9Q0K7M1_9MAGN</name>
<organism evidence="1 2">
    <name type="scientific">Protea cynaroides</name>
    <dbReference type="NCBI Taxonomy" id="273540"/>
    <lineage>
        <taxon>Eukaryota</taxon>
        <taxon>Viridiplantae</taxon>
        <taxon>Streptophyta</taxon>
        <taxon>Embryophyta</taxon>
        <taxon>Tracheophyta</taxon>
        <taxon>Spermatophyta</taxon>
        <taxon>Magnoliopsida</taxon>
        <taxon>Proteales</taxon>
        <taxon>Proteaceae</taxon>
        <taxon>Protea</taxon>
    </lineage>
</organism>
<dbReference type="AlphaFoldDB" id="A0A9Q0K7M1"/>
<gene>
    <name evidence="1" type="ORF">NE237_017223</name>
</gene>
<dbReference type="Proteomes" id="UP001141806">
    <property type="component" value="Unassembled WGS sequence"/>
</dbReference>